<evidence type="ECO:0000313" key="3">
    <source>
        <dbReference type="EMBL" id="OES30598.1"/>
    </source>
</evidence>
<dbReference type="PANTHER" id="PTHR36927:SF3">
    <property type="entry name" value="GLUCANS BIOSYNTHESIS PROTEIN C"/>
    <property type="match status" value="1"/>
</dbReference>
<keyword evidence="3" id="KW-0808">Transferase</keyword>
<evidence type="ECO:0000256" key="1">
    <source>
        <dbReference type="SAM" id="Phobius"/>
    </source>
</evidence>
<dbReference type="GO" id="GO:0016747">
    <property type="term" value="F:acyltransferase activity, transferring groups other than amino-acyl groups"/>
    <property type="evidence" value="ECO:0007669"/>
    <property type="project" value="InterPro"/>
</dbReference>
<feature type="transmembrane region" description="Helical" evidence="1">
    <location>
        <begin position="189"/>
        <end position="210"/>
    </location>
</feature>
<feature type="transmembrane region" description="Helical" evidence="1">
    <location>
        <begin position="360"/>
        <end position="379"/>
    </location>
</feature>
<feature type="transmembrane region" description="Helical" evidence="1">
    <location>
        <begin position="257"/>
        <end position="277"/>
    </location>
</feature>
<keyword evidence="3" id="KW-0012">Acyltransferase</keyword>
<dbReference type="AlphaFoldDB" id="A0AB36FSU4"/>
<keyword evidence="1" id="KW-1133">Transmembrane helix</keyword>
<gene>
    <name evidence="3" type="ORF">BFV95_2825</name>
</gene>
<feature type="domain" description="Acyltransferase 3" evidence="2">
    <location>
        <begin position="37"/>
        <end position="403"/>
    </location>
</feature>
<keyword evidence="1" id="KW-0472">Membrane</keyword>
<feature type="transmembrane region" description="Helical" evidence="1">
    <location>
        <begin position="85"/>
        <end position="106"/>
    </location>
</feature>
<dbReference type="PANTHER" id="PTHR36927">
    <property type="entry name" value="BLR4337 PROTEIN"/>
    <property type="match status" value="1"/>
</dbReference>
<feature type="transmembrane region" description="Helical" evidence="1">
    <location>
        <begin position="284"/>
        <end position="300"/>
    </location>
</feature>
<keyword evidence="4" id="KW-1185">Reference proteome</keyword>
<feature type="transmembrane region" description="Helical" evidence="1">
    <location>
        <begin position="127"/>
        <end position="145"/>
    </location>
</feature>
<feature type="transmembrane region" description="Helical" evidence="1">
    <location>
        <begin position="385"/>
        <end position="406"/>
    </location>
</feature>
<sequence>MTQAYVDQEATFVNRTSKGEAREKAVVESPVTQRYFELDALRVIAFGVLIFYHIGMYYVLEWGWHIKSDVQFPLLQDVMILTNQWRMSLLFLISAMVFTVVLRRAYGQTTSRWRVSLSLLGKRALRILIPLVFGMFVIVAPQVYVEWPVSGALAMPFSEFYVAYINPNTDLFIDKQSVIGLLTWNHLWFLPYLFVYSAFILLFFPLIRFVEVRALRVLDSLALFSVLVVTIMTAIWLELRVAYPTSHDLLNDWYSHAKYFFVMLVGIVVALRPALYAAIMRSRYVSLTIAIVLYSVIILDRHDLLGPTGQLMESSPGFRVLVGVIVVLNHWAWLAAILGFGRKYLSNPSKVVSYLNKGVLPYYMVHQTIIVVAAFFLSSRVSSTLGEFILITLITVVGCALTYEVAKRFLILRFLFGLKLNTSPHSSLAT</sequence>
<feature type="transmembrane region" description="Helical" evidence="1">
    <location>
        <begin position="320"/>
        <end position="340"/>
    </location>
</feature>
<keyword evidence="1" id="KW-0812">Transmembrane</keyword>
<name>A0AB36FSU4_ALTMA</name>
<organism evidence="3 4">
    <name type="scientific">Alteromonas macleodii</name>
    <name type="common">Pseudoalteromonas macleodii</name>
    <dbReference type="NCBI Taxonomy" id="28108"/>
    <lineage>
        <taxon>Bacteria</taxon>
        <taxon>Pseudomonadati</taxon>
        <taxon>Pseudomonadota</taxon>
        <taxon>Gammaproteobacteria</taxon>
        <taxon>Alteromonadales</taxon>
        <taxon>Alteromonadaceae</taxon>
        <taxon>Alteromonas/Salinimonas group</taxon>
        <taxon>Alteromonas</taxon>
    </lineage>
</organism>
<reference evidence="3 4" key="1">
    <citation type="submission" date="2016-09" db="EMBL/GenBank/DDBJ databases">
        <title>Draft Genome Sequence of four Alteromonas macleodii strains isolated from copper coupons and grown long-term at elevated copper levels.</title>
        <authorList>
            <person name="Cusick K."/>
            <person name="Dale J."/>
            <person name="Little B."/>
            <person name="Biffinger J."/>
        </authorList>
    </citation>
    <scope>NUCLEOTIDE SEQUENCE [LARGE SCALE GENOMIC DNA]</scope>
    <source>
        <strain evidence="3 4">KCP01</strain>
    </source>
</reference>
<feature type="transmembrane region" description="Helical" evidence="1">
    <location>
        <begin position="43"/>
        <end position="65"/>
    </location>
</feature>
<evidence type="ECO:0000259" key="2">
    <source>
        <dbReference type="Pfam" id="PF01757"/>
    </source>
</evidence>
<dbReference type="EMBL" id="MIPY01000020">
    <property type="protein sequence ID" value="OES30598.1"/>
    <property type="molecule type" value="Genomic_DNA"/>
</dbReference>
<evidence type="ECO:0000313" key="4">
    <source>
        <dbReference type="Proteomes" id="UP000095392"/>
    </source>
</evidence>
<proteinExistence type="predicted"/>
<protein>
    <submittedName>
        <fullName evidence="3">Acyltransferase family protein</fullName>
    </submittedName>
</protein>
<feature type="transmembrane region" description="Helical" evidence="1">
    <location>
        <begin position="217"/>
        <end position="237"/>
    </location>
</feature>
<dbReference type="InterPro" id="IPR002656">
    <property type="entry name" value="Acyl_transf_3_dom"/>
</dbReference>
<dbReference type="Proteomes" id="UP000095392">
    <property type="component" value="Unassembled WGS sequence"/>
</dbReference>
<comment type="caution">
    <text evidence="3">The sequence shown here is derived from an EMBL/GenBank/DDBJ whole genome shotgun (WGS) entry which is preliminary data.</text>
</comment>
<dbReference type="Pfam" id="PF01757">
    <property type="entry name" value="Acyl_transf_3"/>
    <property type="match status" value="1"/>
</dbReference>
<accession>A0AB36FSU4</accession>
<dbReference type="InterPro" id="IPR050623">
    <property type="entry name" value="Glucan_succinyl_AcylTrfase"/>
</dbReference>